<dbReference type="InterPro" id="IPR001841">
    <property type="entry name" value="Znf_RING"/>
</dbReference>
<gene>
    <name evidence="7" type="ORF">AALO_G00265510</name>
</gene>
<keyword evidence="5" id="KW-0472">Membrane</keyword>
<keyword evidence="2 4" id="KW-0863">Zinc-finger</keyword>
<keyword evidence="5" id="KW-1133">Transmembrane helix</keyword>
<evidence type="ECO:0000259" key="6">
    <source>
        <dbReference type="PROSITE" id="PS50089"/>
    </source>
</evidence>
<dbReference type="Pfam" id="PF15227">
    <property type="entry name" value="zf-C3HC4_4"/>
    <property type="match status" value="1"/>
</dbReference>
<sequence length="212" mass="24077">MANIESELNCNICLDLLNDPHHYPCGHSFCLRCINALRNSEIYACPDCRRHCPDRTDIVKDFRLTNILEAYRQSGNAKPTKNICQPSAVWLGRQEPGILLVILLLMFISAYAMFRLQRTEQALQDFQVLTDSTHPVTSCSAKLEGTEHCFQDSQILMDSSQPEQVDKVAASPGPLHLLLAPLRWLWLLVEEHDGLLDCWTDGLSLMNLFIDH</sequence>
<reference evidence="7" key="1">
    <citation type="submission" date="2020-10" db="EMBL/GenBank/DDBJ databases">
        <title>Chromosome-scale genome assembly of the Allis shad, Alosa alosa.</title>
        <authorList>
            <person name="Margot Z."/>
            <person name="Christophe K."/>
            <person name="Cabau C."/>
            <person name="Louis A."/>
            <person name="Berthelot C."/>
            <person name="Parey E."/>
            <person name="Roest Crollius H."/>
            <person name="Montfort J."/>
            <person name="Robinson-Rechavi M."/>
            <person name="Bucao C."/>
            <person name="Bouchez O."/>
            <person name="Gislard M."/>
            <person name="Lluch J."/>
            <person name="Milhes M."/>
            <person name="Lampietro C."/>
            <person name="Lopez Roques C."/>
            <person name="Donnadieu C."/>
            <person name="Braasch I."/>
            <person name="Desvignes T."/>
            <person name="Postlethwait J."/>
            <person name="Bobe J."/>
            <person name="Guiguen Y."/>
        </authorList>
    </citation>
    <scope>NUCLEOTIDE SEQUENCE</scope>
    <source>
        <strain evidence="7">M-15738</strain>
        <tissue evidence="7">Blood</tissue>
    </source>
</reference>
<evidence type="ECO:0000256" key="1">
    <source>
        <dbReference type="ARBA" id="ARBA00022723"/>
    </source>
</evidence>
<dbReference type="AlphaFoldDB" id="A0AAV6FLR6"/>
<comment type="caution">
    <text evidence="7">The sequence shown here is derived from an EMBL/GenBank/DDBJ whole genome shotgun (WGS) entry which is preliminary data.</text>
</comment>
<dbReference type="Gene3D" id="3.30.40.10">
    <property type="entry name" value="Zinc/RING finger domain, C3HC4 (zinc finger)"/>
    <property type="match status" value="1"/>
</dbReference>
<protein>
    <recommendedName>
        <fullName evidence="6">RING-type domain-containing protein</fullName>
    </recommendedName>
</protein>
<feature type="transmembrane region" description="Helical" evidence="5">
    <location>
        <begin position="97"/>
        <end position="114"/>
    </location>
</feature>
<evidence type="ECO:0000256" key="4">
    <source>
        <dbReference type="PROSITE-ProRule" id="PRU00175"/>
    </source>
</evidence>
<evidence type="ECO:0000313" key="8">
    <source>
        <dbReference type="Proteomes" id="UP000823561"/>
    </source>
</evidence>
<dbReference type="PANTHER" id="PTHR25465">
    <property type="entry name" value="B-BOX DOMAIN CONTAINING"/>
    <property type="match status" value="1"/>
</dbReference>
<evidence type="ECO:0000256" key="5">
    <source>
        <dbReference type="SAM" id="Phobius"/>
    </source>
</evidence>
<dbReference type="GO" id="GO:0008270">
    <property type="term" value="F:zinc ion binding"/>
    <property type="evidence" value="ECO:0007669"/>
    <property type="project" value="UniProtKB-KW"/>
</dbReference>
<evidence type="ECO:0000256" key="3">
    <source>
        <dbReference type="ARBA" id="ARBA00022833"/>
    </source>
</evidence>
<proteinExistence type="predicted"/>
<keyword evidence="3" id="KW-0862">Zinc</keyword>
<accession>A0AAV6FLR6</accession>
<dbReference type="Proteomes" id="UP000823561">
    <property type="component" value="Chromosome 21"/>
</dbReference>
<keyword evidence="5" id="KW-0812">Transmembrane</keyword>
<name>A0AAV6FLR6_9TELE</name>
<dbReference type="InterPro" id="IPR013083">
    <property type="entry name" value="Znf_RING/FYVE/PHD"/>
</dbReference>
<dbReference type="InterPro" id="IPR017907">
    <property type="entry name" value="Znf_RING_CS"/>
</dbReference>
<feature type="domain" description="RING-type" evidence="6">
    <location>
        <begin position="10"/>
        <end position="49"/>
    </location>
</feature>
<dbReference type="SMART" id="SM00184">
    <property type="entry name" value="RING"/>
    <property type="match status" value="1"/>
</dbReference>
<evidence type="ECO:0000313" key="7">
    <source>
        <dbReference type="EMBL" id="KAG5263500.1"/>
    </source>
</evidence>
<dbReference type="SUPFAM" id="SSF57850">
    <property type="entry name" value="RING/U-box"/>
    <property type="match status" value="1"/>
</dbReference>
<keyword evidence="8" id="KW-1185">Reference proteome</keyword>
<dbReference type="InterPro" id="IPR051051">
    <property type="entry name" value="E3_ubiq-ligase_TRIM/RNF"/>
</dbReference>
<dbReference type="EMBL" id="JADWDJ010000021">
    <property type="protein sequence ID" value="KAG5263500.1"/>
    <property type="molecule type" value="Genomic_DNA"/>
</dbReference>
<dbReference type="PROSITE" id="PS00518">
    <property type="entry name" value="ZF_RING_1"/>
    <property type="match status" value="1"/>
</dbReference>
<organism evidence="7 8">
    <name type="scientific">Alosa alosa</name>
    <name type="common">allis shad</name>
    <dbReference type="NCBI Taxonomy" id="278164"/>
    <lineage>
        <taxon>Eukaryota</taxon>
        <taxon>Metazoa</taxon>
        <taxon>Chordata</taxon>
        <taxon>Craniata</taxon>
        <taxon>Vertebrata</taxon>
        <taxon>Euteleostomi</taxon>
        <taxon>Actinopterygii</taxon>
        <taxon>Neopterygii</taxon>
        <taxon>Teleostei</taxon>
        <taxon>Clupei</taxon>
        <taxon>Clupeiformes</taxon>
        <taxon>Clupeoidei</taxon>
        <taxon>Clupeidae</taxon>
        <taxon>Alosa</taxon>
    </lineage>
</organism>
<dbReference type="PANTHER" id="PTHR25465:SF31">
    <property type="entry name" value="RING-TYPE DOMAIN-CONTAINING PROTEIN"/>
    <property type="match status" value="1"/>
</dbReference>
<evidence type="ECO:0000256" key="2">
    <source>
        <dbReference type="ARBA" id="ARBA00022771"/>
    </source>
</evidence>
<dbReference type="PROSITE" id="PS50089">
    <property type="entry name" value="ZF_RING_2"/>
    <property type="match status" value="1"/>
</dbReference>
<keyword evidence="1" id="KW-0479">Metal-binding</keyword>